<dbReference type="Proteomes" id="UP000626092">
    <property type="component" value="Unassembled WGS sequence"/>
</dbReference>
<reference evidence="3" key="1">
    <citation type="submission" date="2019-11" db="EMBL/GenBank/DDBJ databases">
        <authorList>
            <person name="Liu Y."/>
            <person name="Hou J."/>
            <person name="Li T.-Q."/>
            <person name="Guan C.-H."/>
            <person name="Wu X."/>
            <person name="Wu H.-Z."/>
            <person name="Ling F."/>
            <person name="Zhang R."/>
            <person name="Shi X.-G."/>
            <person name="Ren J.-P."/>
            <person name="Chen E.-F."/>
            <person name="Sun J.-M."/>
        </authorList>
    </citation>
    <scope>NUCLEOTIDE SEQUENCE</scope>
    <source>
        <strain evidence="3">Adult_tree_wgs_1</strain>
        <tissue evidence="3">Leaves</tissue>
    </source>
</reference>
<organism evidence="3 4">
    <name type="scientific">Rhododendron simsii</name>
    <name type="common">Sims's rhododendron</name>
    <dbReference type="NCBI Taxonomy" id="118357"/>
    <lineage>
        <taxon>Eukaryota</taxon>
        <taxon>Viridiplantae</taxon>
        <taxon>Streptophyta</taxon>
        <taxon>Embryophyta</taxon>
        <taxon>Tracheophyta</taxon>
        <taxon>Spermatophyta</taxon>
        <taxon>Magnoliopsida</taxon>
        <taxon>eudicotyledons</taxon>
        <taxon>Gunneridae</taxon>
        <taxon>Pentapetalae</taxon>
        <taxon>asterids</taxon>
        <taxon>Ericales</taxon>
        <taxon>Ericaceae</taxon>
        <taxon>Ericoideae</taxon>
        <taxon>Rhodoreae</taxon>
        <taxon>Rhododendron</taxon>
    </lineage>
</organism>
<sequence length="344" mass="38730">MKKPSSIGELTCIGIDLGNLPPYISGMRLLPSDMNEVWAMEIDIQYSGGVVLDVATRLEVSELEFEECIGDTNLEPSPVEEVKKDLLEGFEYFGKQLELSEGADGATEQMDEADPKQDGVKTYKTTKSGSSSACKWKSLVNSIAKQVSQLRNVEKHWRVMKLIETILSPESRILWKTRHTCNNSAFTYFAPGMEQLRQQILCTYMTESSLVLSSKENISPTVHRKVTNRRQALKFQIEKEKHLLCVCKEFIYQKVQTEGITRSPTCDVGLSHLSPEDYLRPDEAWRILVKGYLGISPINEQEEAPQATPPPSLAATTSESTEKQSKKKKKKNKKPRQSPNEPSV</sequence>
<evidence type="ECO:0000256" key="2">
    <source>
        <dbReference type="SAM" id="MobiDB-lite"/>
    </source>
</evidence>
<comment type="subcellular location">
    <subcellularLocation>
        <location evidence="1">Endoplasmic reticulum membrane</location>
    </subcellularLocation>
</comment>
<gene>
    <name evidence="3" type="ORF">RHSIM_Rhsim05G0011100</name>
</gene>
<evidence type="ECO:0000256" key="1">
    <source>
        <dbReference type="ARBA" id="ARBA00004586"/>
    </source>
</evidence>
<evidence type="ECO:0000313" key="3">
    <source>
        <dbReference type="EMBL" id="KAF7143174.1"/>
    </source>
</evidence>
<protein>
    <submittedName>
        <fullName evidence="3">Uncharacterized protein</fullName>
    </submittedName>
</protein>
<feature type="region of interest" description="Disordered" evidence="2">
    <location>
        <begin position="103"/>
        <end position="124"/>
    </location>
</feature>
<accession>A0A834GXG6</accession>
<dbReference type="OrthoDB" id="26740at2759"/>
<dbReference type="PANTHER" id="PTHR13466">
    <property type="entry name" value="TEX2 PROTEIN-RELATED"/>
    <property type="match status" value="1"/>
</dbReference>
<dbReference type="PANTHER" id="PTHR13466:SF0">
    <property type="entry name" value="SMP-LTD DOMAIN-CONTAINING PROTEIN"/>
    <property type="match status" value="1"/>
</dbReference>
<dbReference type="GO" id="GO:0008289">
    <property type="term" value="F:lipid binding"/>
    <property type="evidence" value="ECO:0007669"/>
    <property type="project" value="TreeGrafter"/>
</dbReference>
<feature type="compositionally biased region" description="Basic residues" evidence="2">
    <location>
        <begin position="325"/>
        <end position="336"/>
    </location>
</feature>
<dbReference type="GO" id="GO:0005789">
    <property type="term" value="C:endoplasmic reticulum membrane"/>
    <property type="evidence" value="ECO:0007669"/>
    <property type="project" value="UniProtKB-SubCell"/>
</dbReference>
<comment type="caution">
    <text evidence="3">The sequence shown here is derived from an EMBL/GenBank/DDBJ whole genome shotgun (WGS) entry which is preliminary data.</text>
</comment>
<dbReference type="AlphaFoldDB" id="A0A834GXG6"/>
<feature type="region of interest" description="Disordered" evidence="2">
    <location>
        <begin position="300"/>
        <end position="344"/>
    </location>
</feature>
<proteinExistence type="predicted"/>
<name>A0A834GXG6_RHOSS</name>
<dbReference type="EMBL" id="WJXA01000005">
    <property type="protein sequence ID" value="KAF7143174.1"/>
    <property type="molecule type" value="Genomic_DNA"/>
</dbReference>
<evidence type="ECO:0000313" key="4">
    <source>
        <dbReference type="Proteomes" id="UP000626092"/>
    </source>
</evidence>
<keyword evidence="4" id="KW-1185">Reference proteome</keyword>